<proteinExistence type="inferred from homology"/>
<evidence type="ECO:0000256" key="2">
    <source>
        <dbReference type="ARBA" id="ARBA00009142"/>
    </source>
</evidence>
<evidence type="ECO:0000256" key="5">
    <source>
        <dbReference type="ARBA" id="ARBA00023136"/>
    </source>
</evidence>
<accession>A0A086CIW1</accession>
<evidence type="ECO:0000256" key="1">
    <source>
        <dbReference type="ARBA" id="ARBA00004141"/>
    </source>
</evidence>
<comment type="caution">
    <text evidence="7">The sequence shown here is derived from an EMBL/GenBank/DDBJ whole genome shotgun (WGS) entry which is preliminary data.</text>
</comment>
<organism evidence="7 8">
    <name type="scientific">Candidatus Atelocyanobacterium thalassa isolate SIO64986</name>
    <dbReference type="NCBI Taxonomy" id="1527444"/>
    <lineage>
        <taxon>Bacteria</taxon>
        <taxon>Bacillati</taxon>
        <taxon>Cyanobacteriota</taxon>
        <taxon>Cyanophyceae</taxon>
        <taxon>Oscillatoriophycideae</taxon>
        <taxon>Chroococcales</taxon>
        <taxon>Aphanothecaceae</taxon>
        <taxon>Candidatus Atelocyanobacterium</taxon>
        <taxon>Candidatus Atelocyanobacterium thalassae</taxon>
    </lineage>
</organism>
<comment type="subcellular location">
    <subcellularLocation>
        <location evidence="6">Cell membrane</location>
        <topology evidence="6">Multi-pass membrane protein</topology>
    </subcellularLocation>
    <subcellularLocation>
        <location evidence="1">Membrane</location>
        <topology evidence="1">Multi-pass membrane protein</topology>
    </subcellularLocation>
</comment>
<feature type="transmembrane region" description="Helical" evidence="6">
    <location>
        <begin position="98"/>
        <end position="117"/>
    </location>
</feature>
<feature type="transmembrane region" description="Helical" evidence="6">
    <location>
        <begin position="12"/>
        <end position="36"/>
    </location>
</feature>
<dbReference type="InterPro" id="IPR002781">
    <property type="entry name" value="TM_pro_TauE-like"/>
</dbReference>
<keyword evidence="3 6" id="KW-0812">Transmembrane</keyword>
<sequence>MLDYILILSISGLFSGLLAGVLGIGGGAILVSLLLAFQNTPLQAVATSSVAIVIIAFSGSLQNRRMGNLSLQKVFLLGTPAIITAQIGVKIANYIPEYWLLLLFSILLTFNIFLYSYRRYLTKVIYKENNSVFIYQFLSLFTGGIGGLLAGLFGIGGGIIMVPLQILLLRETMQISIQNSLGVIFITSISSSIGHALNDNVLWLTGFILGCGGVLGVQMGTRILSKLSNRMITFGFHLVSIIISIYTFKQAWFSYLNFLEVN</sequence>
<dbReference type="EMBL" id="JPSP01000001">
    <property type="protein sequence ID" value="KFF42125.1"/>
    <property type="molecule type" value="Genomic_DNA"/>
</dbReference>
<dbReference type="GO" id="GO:0005886">
    <property type="term" value="C:plasma membrane"/>
    <property type="evidence" value="ECO:0007669"/>
    <property type="project" value="UniProtKB-SubCell"/>
</dbReference>
<feature type="transmembrane region" description="Helical" evidence="6">
    <location>
        <begin position="137"/>
        <end position="164"/>
    </location>
</feature>
<feature type="transmembrane region" description="Helical" evidence="6">
    <location>
        <begin position="231"/>
        <end position="248"/>
    </location>
</feature>
<keyword evidence="4 6" id="KW-1133">Transmembrane helix</keyword>
<evidence type="ECO:0000256" key="3">
    <source>
        <dbReference type="ARBA" id="ARBA00022692"/>
    </source>
</evidence>
<reference evidence="7 8" key="1">
    <citation type="submission" date="2014-08" db="EMBL/GenBank/DDBJ databases">
        <title>Comparative genomics reveals surprising divergence of two closely related strains of uncultivated UCYN-A cyanobacteria.</title>
        <authorList>
            <person name="Bombar D."/>
            <person name="Heller P."/>
            <person name="Sanchez-Baracaldo P."/>
            <person name="Carter B.J."/>
            <person name="Zert J.P."/>
        </authorList>
    </citation>
    <scope>NUCLEOTIDE SEQUENCE [LARGE SCALE GENOMIC DNA]</scope>
</reference>
<keyword evidence="6" id="KW-1003">Cell membrane</keyword>
<evidence type="ECO:0000256" key="4">
    <source>
        <dbReference type="ARBA" id="ARBA00022989"/>
    </source>
</evidence>
<dbReference type="PANTHER" id="PTHR43701">
    <property type="entry name" value="MEMBRANE TRANSPORTER PROTEIN MJ0441-RELATED"/>
    <property type="match status" value="1"/>
</dbReference>
<feature type="transmembrane region" description="Helical" evidence="6">
    <location>
        <begin position="201"/>
        <end position="219"/>
    </location>
</feature>
<name>A0A086CIW1_9CHRO</name>
<comment type="similarity">
    <text evidence="2 6">Belongs to the 4-toluene sulfonate uptake permease (TSUP) (TC 2.A.102) family.</text>
</comment>
<evidence type="ECO:0000256" key="6">
    <source>
        <dbReference type="RuleBase" id="RU363041"/>
    </source>
</evidence>
<evidence type="ECO:0000313" key="7">
    <source>
        <dbReference type="EMBL" id="KFF42125.1"/>
    </source>
</evidence>
<dbReference type="AlphaFoldDB" id="A0A086CIW1"/>
<dbReference type="InterPro" id="IPR051598">
    <property type="entry name" value="TSUP/Inactive_protease-like"/>
</dbReference>
<feature type="transmembrane region" description="Helical" evidence="6">
    <location>
        <begin position="42"/>
        <end position="62"/>
    </location>
</feature>
<dbReference type="Proteomes" id="UP000028922">
    <property type="component" value="Unassembled WGS sequence"/>
</dbReference>
<dbReference type="Pfam" id="PF01925">
    <property type="entry name" value="TauE"/>
    <property type="match status" value="1"/>
</dbReference>
<evidence type="ECO:0000313" key="8">
    <source>
        <dbReference type="Proteomes" id="UP000028922"/>
    </source>
</evidence>
<dbReference type="eggNOG" id="COG0730">
    <property type="taxonomic scope" value="Bacteria"/>
</dbReference>
<dbReference type="PANTHER" id="PTHR43701:SF2">
    <property type="entry name" value="MEMBRANE TRANSPORTER PROTEIN YJNA-RELATED"/>
    <property type="match status" value="1"/>
</dbReference>
<dbReference type="STRING" id="1527444.ucyna2_00189"/>
<keyword evidence="5 6" id="KW-0472">Membrane</keyword>
<gene>
    <name evidence="7" type="ORF">ucyna2_00189</name>
</gene>
<protein>
    <recommendedName>
        <fullName evidence="6">Probable membrane transporter protein</fullName>
    </recommendedName>
</protein>
<feature type="transmembrane region" description="Helical" evidence="6">
    <location>
        <begin position="74"/>
        <end position="92"/>
    </location>
</feature>